<reference evidence="9" key="1">
    <citation type="journal article" date="2013" name="Science">
        <title>The Amborella genome and the evolution of flowering plants.</title>
        <authorList>
            <consortium name="Amborella Genome Project"/>
        </authorList>
    </citation>
    <scope>NUCLEOTIDE SEQUENCE [LARGE SCALE GENOMIC DNA]</scope>
</reference>
<dbReference type="UniPathway" id="UPA00282"/>
<name>W1P6B3_AMBTC</name>
<evidence type="ECO:0000313" key="9">
    <source>
        <dbReference type="Proteomes" id="UP000017836"/>
    </source>
</evidence>
<dbReference type="OMA" id="IINCPAS"/>
<dbReference type="SUPFAM" id="SSF52777">
    <property type="entry name" value="CoA-dependent acyltransferases"/>
    <property type="match status" value="1"/>
</dbReference>
<accession>W1P6B3</accession>
<keyword evidence="5" id="KW-0012">Acyltransferase</keyword>
<comment type="pathway">
    <text evidence="1">Glycerolipid metabolism; triacylglycerol biosynthesis.</text>
</comment>
<proteinExistence type="predicted"/>
<dbReference type="STRING" id="13333.W1P6B3"/>
<feature type="domain" description="O-acyltransferase WSD1-like N-terminal" evidence="7">
    <location>
        <begin position="100"/>
        <end position="258"/>
    </location>
</feature>
<evidence type="ECO:0000259" key="7">
    <source>
        <dbReference type="Pfam" id="PF03007"/>
    </source>
</evidence>
<gene>
    <name evidence="8" type="ORF">AMTR_s00007p00228280</name>
</gene>
<comment type="pathway">
    <text evidence="2">Lipid metabolism.</text>
</comment>
<evidence type="ECO:0000256" key="5">
    <source>
        <dbReference type="ARBA" id="ARBA00023315"/>
    </source>
</evidence>
<dbReference type="EMBL" id="KI394011">
    <property type="protein sequence ID" value="ERN05417.1"/>
    <property type="molecule type" value="Genomic_DNA"/>
</dbReference>
<dbReference type="PANTHER" id="PTHR31650">
    <property type="entry name" value="O-ACYLTRANSFERASE (WSD1-LIKE) FAMILY PROTEIN"/>
    <property type="match status" value="1"/>
</dbReference>
<dbReference type="Gene3D" id="3.30.559.10">
    <property type="entry name" value="Chloramphenicol acetyltransferase-like domain"/>
    <property type="match status" value="1"/>
</dbReference>
<dbReference type="HOGENOM" id="CLU_027831_1_0_1"/>
<dbReference type="Gramene" id="ERN05417">
    <property type="protein sequence ID" value="ERN05417"/>
    <property type="gene ID" value="AMTR_s00007p00228280"/>
</dbReference>
<sequence>MGVESEREVLEPLSPITLSLSTPKLTLYIISVFESEIPFNVDTLKSWITQIMDCLNPRFCCTMVEKDRGELRWKRVNLNIDDHFIVPKPPNGDSDTHDQHVKQYICDVSLKPLPMDRPLWEFHVLNWKTTCSPATLVVKVHHSVGDGVSMMSFLLDLAKRADDPTKPISFPTSSSASGKAQFKNFRNVFSSVSSRIGGLVSGAWYSAIDVVDGLARSKLWVQDSNIPMRGPPGVEKLPVRISQATMDLKEIKMVGKKLNACDEARLGKGMRQANWLSPENLADSCTWLKSL</sequence>
<evidence type="ECO:0000256" key="1">
    <source>
        <dbReference type="ARBA" id="ARBA00004771"/>
    </source>
</evidence>
<keyword evidence="9" id="KW-1185">Reference proteome</keyword>
<keyword evidence="4" id="KW-0808">Transferase</keyword>
<evidence type="ECO:0000313" key="8">
    <source>
        <dbReference type="EMBL" id="ERN05417.1"/>
    </source>
</evidence>
<dbReference type="InterPro" id="IPR004255">
    <property type="entry name" value="O-acyltransferase_WSD1_N"/>
</dbReference>
<dbReference type="Proteomes" id="UP000017836">
    <property type="component" value="Unassembled WGS sequence"/>
</dbReference>
<dbReference type="InterPro" id="IPR023213">
    <property type="entry name" value="CAT-like_dom_sf"/>
</dbReference>
<evidence type="ECO:0000256" key="4">
    <source>
        <dbReference type="ARBA" id="ARBA00022679"/>
    </source>
</evidence>
<dbReference type="Pfam" id="PF03007">
    <property type="entry name" value="WS_DGAT_cat"/>
    <property type="match status" value="1"/>
</dbReference>
<dbReference type="AlphaFoldDB" id="W1P6B3"/>
<dbReference type="EC" id="2.3.1.20" evidence="3"/>
<comment type="catalytic activity">
    <reaction evidence="6">
        <text>an acyl-CoA + a 1,2-diacyl-sn-glycerol = a triacyl-sn-glycerol + CoA</text>
        <dbReference type="Rhea" id="RHEA:10868"/>
        <dbReference type="ChEBI" id="CHEBI:17815"/>
        <dbReference type="ChEBI" id="CHEBI:57287"/>
        <dbReference type="ChEBI" id="CHEBI:58342"/>
        <dbReference type="ChEBI" id="CHEBI:64615"/>
        <dbReference type="EC" id="2.3.1.20"/>
    </reaction>
</comment>
<evidence type="ECO:0000256" key="2">
    <source>
        <dbReference type="ARBA" id="ARBA00005189"/>
    </source>
</evidence>
<organism evidence="8 9">
    <name type="scientific">Amborella trichopoda</name>
    <dbReference type="NCBI Taxonomy" id="13333"/>
    <lineage>
        <taxon>Eukaryota</taxon>
        <taxon>Viridiplantae</taxon>
        <taxon>Streptophyta</taxon>
        <taxon>Embryophyta</taxon>
        <taxon>Tracheophyta</taxon>
        <taxon>Spermatophyta</taxon>
        <taxon>Magnoliopsida</taxon>
        <taxon>Amborellales</taxon>
        <taxon>Amborellaceae</taxon>
        <taxon>Amborella</taxon>
    </lineage>
</organism>
<dbReference type="GO" id="GO:0004144">
    <property type="term" value="F:diacylglycerol O-acyltransferase activity"/>
    <property type="evidence" value="ECO:0007669"/>
    <property type="project" value="UniProtKB-EC"/>
</dbReference>
<evidence type="ECO:0000256" key="6">
    <source>
        <dbReference type="ARBA" id="ARBA00048109"/>
    </source>
</evidence>
<dbReference type="PANTHER" id="PTHR31650:SF34">
    <property type="entry name" value="O-ACYLTRANSFERASE WSD1-LIKE ISOFORM X1"/>
    <property type="match status" value="1"/>
</dbReference>
<dbReference type="InterPro" id="IPR045034">
    <property type="entry name" value="O-acyltransferase_WSD1-like"/>
</dbReference>
<protein>
    <recommendedName>
        <fullName evidence="3">diacylglycerol O-acyltransferase</fullName>
        <ecNumber evidence="3">2.3.1.20</ecNumber>
    </recommendedName>
</protein>
<evidence type="ECO:0000256" key="3">
    <source>
        <dbReference type="ARBA" id="ARBA00013244"/>
    </source>
</evidence>
<dbReference type="GO" id="GO:0019432">
    <property type="term" value="P:triglyceride biosynthetic process"/>
    <property type="evidence" value="ECO:0007669"/>
    <property type="project" value="UniProtKB-UniPathway"/>
</dbReference>